<dbReference type="EMBL" id="CM001197">
    <property type="protein sequence ID" value="EGP90033.1"/>
    <property type="molecule type" value="Genomic_DNA"/>
</dbReference>
<evidence type="ECO:0000256" key="1">
    <source>
        <dbReference type="SAM" id="MobiDB-lite"/>
    </source>
</evidence>
<evidence type="ECO:0000313" key="3">
    <source>
        <dbReference type="EMBL" id="EGP90033.1"/>
    </source>
</evidence>
<dbReference type="eggNOG" id="KOG4575">
    <property type="taxonomic scope" value="Eukaryota"/>
</dbReference>
<dbReference type="PANTHER" id="PTHR46333:SF5">
    <property type="entry name" value="TRANSGLUTAMINASE-LIKE DOMAIN-CONTAINING PROTEIN"/>
    <property type="match status" value="1"/>
</dbReference>
<dbReference type="InterPro" id="IPR038765">
    <property type="entry name" value="Papain-like_cys_pep_sf"/>
</dbReference>
<dbReference type="AlphaFoldDB" id="F9X3T4"/>
<name>F9X3T4_ZYMTI</name>
<feature type="region of interest" description="Disordered" evidence="1">
    <location>
        <begin position="1"/>
        <end position="292"/>
    </location>
</feature>
<evidence type="ECO:0000313" key="4">
    <source>
        <dbReference type="Proteomes" id="UP000008062"/>
    </source>
</evidence>
<dbReference type="GeneID" id="13399848"/>
<dbReference type="Proteomes" id="UP000008062">
    <property type="component" value="Chromosome 2"/>
</dbReference>
<feature type="compositionally biased region" description="Polar residues" evidence="1">
    <location>
        <begin position="153"/>
        <end position="179"/>
    </location>
</feature>
<dbReference type="InterPro" id="IPR002931">
    <property type="entry name" value="Transglutaminase-like"/>
</dbReference>
<dbReference type="HOGENOM" id="CLU_016738_0_0_1"/>
<protein>
    <recommendedName>
        <fullName evidence="2">Transglutaminase-like domain-containing protein</fullName>
    </recommendedName>
</protein>
<gene>
    <name evidence="3" type="ORF">MYCGRDRAFT_36895</name>
</gene>
<dbReference type="InterPro" id="IPR052557">
    <property type="entry name" value="CAP/Cytokinesis_protein"/>
</dbReference>
<feature type="domain" description="Transglutaminase-like" evidence="2">
    <location>
        <begin position="425"/>
        <end position="498"/>
    </location>
</feature>
<feature type="compositionally biased region" description="Pro residues" evidence="1">
    <location>
        <begin position="36"/>
        <end position="47"/>
    </location>
</feature>
<dbReference type="KEGG" id="ztr:MYCGRDRAFT_36895"/>
<accession>F9X3T4</accession>
<dbReference type="SUPFAM" id="SSF54001">
    <property type="entry name" value="Cysteine proteinases"/>
    <property type="match status" value="1"/>
</dbReference>
<dbReference type="OrthoDB" id="6129702at2759"/>
<feature type="compositionally biased region" description="Polar residues" evidence="1">
    <location>
        <begin position="106"/>
        <end position="115"/>
    </location>
</feature>
<dbReference type="Pfam" id="PF01841">
    <property type="entry name" value="Transglut_core"/>
    <property type="match status" value="1"/>
</dbReference>
<proteinExistence type="predicted"/>
<dbReference type="SMART" id="SM00460">
    <property type="entry name" value="TGc"/>
    <property type="match status" value="1"/>
</dbReference>
<dbReference type="Gene3D" id="3.10.620.30">
    <property type="match status" value="1"/>
</dbReference>
<dbReference type="GO" id="GO:0005737">
    <property type="term" value="C:cytoplasm"/>
    <property type="evidence" value="ECO:0007669"/>
    <property type="project" value="TreeGrafter"/>
</dbReference>
<feature type="compositionally biased region" description="Basic and acidic residues" evidence="1">
    <location>
        <begin position="135"/>
        <end position="149"/>
    </location>
</feature>
<dbReference type="PANTHER" id="PTHR46333">
    <property type="entry name" value="CYTOKINESIS PROTEIN 3"/>
    <property type="match status" value="1"/>
</dbReference>
<feature type="compositionally biased region" description="Low complexity" evidence="1">
    <location>
        <begin position="221"/>
        <end position="231"/>
    </location>
</feature>
<sequence length="701" mass="74486">MALLQLAQGARPPAREPSTPSNTNGTNGTNGQTPRSRPPPPPPPGRPNIPARPARTHSSNVPPLHDHGAASNGAVANLPAEVQVGGTVSSNGQNGGSRPALPPRTATVSSQSPANPNLPPRRPSDQPSPALPPRRPSEANSHVEYDRSRRGSAGSTCSVGTTRSSVSAMSTATSITSQGERYRIKAPDYDPSSLPALPPKRTKEEREAADRKYAGLRPVRRASAPKPSPAKQPTALARQAVMPPPLPGRQNQPREHSSPVQPAPRSIRADIAPPPQKRPSALSFGMNKSTNVPPPIPGARTGSAIQLDGANGAPPPIPSTSKPDLAAIQASKPKVSGTANGAAPALAGACMHCRDFSGPDNHAARFPREALPSQDIGWLAQQLCAPFHSPTDKARALFTWQHHNIAYDTEAFFNNRVKPSTPNSTLVSGLAVCEGYAGLFAAMALKAGLEAVVVSGHGKGFGYAPMKPGDPLPRYEAGHAWNAVKIDGGEWKLLDCCWGAGSVCPHKTPNFTKSFTPEWFSQSNNDFGLRHFPGEKAHQYRTDGRVMSWEEYIGGEGAACSALLYSGYIAEEGLLKPAFKPTDGKIVLAQQGPTVSRFSFQKVCPHWDPVKNGNGPYYLYILVLESQSGAKGDKIPFDTNGEVWWCDVPTRDLGRPGQSVSICAVTDFDGGKGRGLTKQRFLERLGRCGMAWGGVGKWDLV</sequence>
<organism evidence="3 4">
    <name type="scientific">Zymoseptoria tritici (strain CBS 115943 / IPO323)</name>
    <name type="common">Speckled leaf blotch fungus</name>
    <name type="synonym">Septoria tritici</name>
    <dbReference type="NCBI Taxonomy" id="336722"/>
    <lineage>
        <taxon>Eukaryota</taxon>
        <taxon>Fungi</taxon>
        <taxon>Dikarya</taxon>
        <taxon>Ascomycota</taxon>
        <taxon>Pezizomycotina</taxon>
        <taxon>Dothideomycetes</taxon>
        <taxon>Dothideomycetidae</taxon>
        <taxon>Mycosphaerellales</taxon>
        <taxon>Mycosphaerellaceae</taxon>
        <taxon>Zymoseptoria</taxon>
    </lineage>
</organism>
<dbReference type="InParanoid" id="F9X3T4"/>
<dbReference type="RefSeq" id="XP_003855057.1">
    <property type="nucleotide sequence ID" value="XM_003855009.1"/>
</dbReference>
<keyword evidence="4" id="KW-1185">Reference proteome</keyword>
<reference evidence="3 4" key="1">
    <citation type="journal article" date="2011" name="PLoS Genet.">
        <title>Finished genome of the fungal wheat pathogen Mycosphaerella graminicola reveals dispensome structure, chromosome plasticity, and stealth pathogenesis.</title>
        <authorList>
            <person name="Goodwin S.B."/>
            <person name="Ben M'barek S."/>
            <person name="Dhillon B."/>
            <person name="Wittenberg A.H.J."/>
            <person name="Crane C.F."/>
            <person name="Hane J.K."/>
            <person name="Foster A.J."/>
            <person name="Van der Lee T.A.J."/>
            <person name="Grimwood J."/>
            <person name="Aerts A."/>
            <person name="Antoniw J."/>
            <person name="Bailey A."/>
            <person name="Bluhm B."/>
            <person name="Bowler J."/>
            <person name="Bristow J."/>
            <person name="van der Burgt A."/>
            <person name="Canto-Canche B."/>
            <person name="Churchill A.C.L."/>
            <person name="Conde-Ferraez L."/>
            <person name="Cools H.J."/>
            <person name="Coutinho P.M."/>
            <person name="Csukai M."/>
            <person name="Dehal P."/>
            <person name="De Wit P."/>
            <person name="Donzelli B."/>
            <person name="van de Geest H.C."/>
            <person name="van Ham R.C.H.J."/>
            <person name="Hammond-Kosack K.E."/>
            <person name="Henrissat B."/>
            <person name="Kilian A."/>
            <person name="Kobayashi A.K."/>
            <person name="Koopmann E."/>
            <person name="Kourmpetis Y."/>
            <person name="Kuzniar A."/>
            <person name="Lindquist E."/>
            <person name="Lombard V."/>
            <person name="Maliepaard C."/>
            <person name="Martins N."/>
            <person name="Mehrabi R."/>
            <person name="Nap J.P.H."/>
            <person name="Ponomarenko A."/>
            <person name="Rudd J.J."/>
            <person name="Salamov A."/>
            <person name="Schmutz J."/>
            <person name="Schouten H.J."/>
            <person name="Shapiro H."/>
            <person name="Stergiopoulos I."/>
            <person name="Torriani S.F.F."/>
            <person name="Tu H."/>
            <person name="de Vries R.P."/>
            <person name="Waalwijk C."/>
            <person name="Ware S.B."/>
            <person name="Wiebenga A."/>
            <person name="Zwiers L.-H."/>
            <person name="Oliver R.P."/>
            <person name="Grigoriev I.V."/>
            <person name="Kema G.H.J."/>
        </authorList>
    </citation>
    <scope>NUCLEOTIDE SEQUENCE [LARGE SCALE GENOMIC DNA]</scope>
    <source>
        <strain evidence="4">CBS 115943 / IPO323</strain>
    </source>
</reference>
<dbReference type="STRING" id="336722.F9X3T4"/>
<feature type="compositionally biased region" description="Basic and acidic residues" evidence="1">
    <location>
        <begin position="201"/>
        <end position="213"/>
    </location>
</feature>
<dbReference type="OMA" id="HGKGFGH"/>
<feature type="compositionally biased region" description="Low complexity" evidence="1">
    <location>
        <begin position="17"/>
        <end position="35"/>
    </location>
</feature>
<evidence type="ECO:0000259" key="2">
    <source>
        <dbReference type="SMART" id="SM00460"/>
    </source>
</evidence>